<keyword evidence="2" id="KW-1185">Reference proteome</keyword>
<dbReference type="EMBL" id="JAJSOF020000017">
    <property type="protein sequence ID" value="KAJ4439809.1"/>
    <property type="molecule type" value="Genomic_DNA"/>
</dbReference>
<name>A0ABQ8T006_PERAM</name>
<evidence type="ECO:0000313" key="2">
    <source>
        <dbReference type="Proteomes" id="UP001148838"/>
    </source>
</evidence>
<proteinExistence type="predicted"/>
<comment type="caution">
    <text evidence="1">The sequence shown here is derived from an EMBL/GenBank/DDBJ whole genome shotgun (WGS) entry which is preliminary data.</text>
</comment>
<protein>
    <submittedName>
        <fullName evidence="1">Uncharacterized protein</fullName>
    </submittedName>
</protein>
<dbReference type="Proteomes" id="UP001148838">
    <property type="component" value="Unassembled WGS sequence"/>
</dbReference>
<reference evidence="1 2" key="1">
    <citation type="journal article" date="2022" name="Allergy">
        <title>Genome assembly and annotation of Periplaneta americana reveal a comprehensive cockroach allergen profile.</title>
        <authorList>
            <person name="Wang L."/>
            <person name="Xiong Q."/>
            <person name="Saelim N."/>
            <person name="Wang L."/>
            <person name="Nong W."/>
            <person name="Wan A.T."/>
            <person name="Shi M."/>
            <person name="Liu X."/>
            <person name="Cao Q."/>
            <person name="Hui J.H.L."/>
            <person name="Sookrung N."/>
            <person name="Leung T.F."/>
            <person name="Tungtrongchitr A."/>
            <person name="Tsui S.K.W."/>
        </authorList>
    </citation>
    <scope>NUCLEOTIDE SEQUENCE [LARGE SCALE GENOMIC DNA]</scope>
    <source>
        <strain evidence="1">PWHHKU_190912</strain>
    </source>
</reference>
<evidence type="ECO:0000313" key="1">
    <source>
        <dbReference type="EMBL" id="KAJ4439809.1"/>
    </source>
</evidence>
<accession>A0ABQ8T006</accession>
<sequence length="71" mass="7815">MAGLCEGGNEPAGSLKTIYRSTNEIGKPKGCCVQQMQRLQVEAPNAWGMVSMMIMKKIMIMMKKNVCGFSK</sequence>
<organism evidence="1 2">
    <name type="scientific">Periplaneta americana</name>
    <name type="common">American cockroach</name>
    <name type="synonym">Blatta americana</name>
    <dbReference type="NCBI Taxonomy" id="6978"/>
    <lineage>
        <taxon>Eukaryota</taxon>
        <taxon>Metazoa</taxon>
        <taxon>Ecdysozoa</taxon>
        <taxon>Arthropoda</taxon>
        <taxon>Hexapoda</taxon>
        <taxon>Insecta</taxon>
        <taxon>Pterygota</taxon>
        <taxon>Neoptera</taxon>
        <taxon>Polyneoptera</taxon>
        <taxon>Dictyoptera</taxon>
        <taxon>Blattodea</taxon>
        <taxon>Blattoidea</taxon>
        <taxon>Blattidae</taxon>
        <taxon>Blattinae</taxon>
        <taxon>Periplaneta</taxon>
    </lineage>
</organism>
<gene>
    <name evidence="1" type="ORF">ANN_07937</name>
</gene>